<feature type="transmembrane region" description="Helical" evidence="9">
    <location>
        <begin position="203"/>
        <end position="225"/>
    </location>
</feature>
<dbReference type="EMBL" id="JAOPKD010000010">
    <property type="protein sequence ID" value="MCU4727452.1"/>
    <property type="molecule type" value="Genomic_DNA"/>
</dbReference>
<reference evidence="12" key="1">
    <citation type="submission" date="2023-02" db="EMBL/GenBank/DDBJ databases">
        <title>Enrichment on poylsaccharides allowed isolation of novel metabolic and taxonomic groups of Haloarchaea.</title>
        <authorList>
            <person name="Sorokin D.Y."/>
            <person name="Elcheninov A.G."/>
            <person name="Khizhniak T.V."/>
            <person name="Kolganova T.V."/>
            <person name="Kublanov I.V."/>
        </authorList>
    </citation>
    <scope>NUCLEOTIDE SEQUENCE</scope>
    <source>
        <strain evidence="11 13">HArc-curdl5-1</strain>
        <strain evidence="12">HArc-curdl7</strain>
    </source>
</reference>
<evidence type="ECO:0000256" key="1">
    <source>
        <dbReference type="ARBA" id="ARBA00004651"/>
    </source>
</evidence>
<keyword evidence="5" id="KW-0762">Sugar transport</keyword>
<feature type="transmembrane region" description="Helical" evidence="9">
    <location>
        <begin position="30"/>
        <end position="52"/>
    </location>
</feature>
<keyword evidence="6 9" id="KW-0812">Transmembrane</keyword>
<keyword evidence="4" id="KW-1003">Cell membrane</keyword>
<comment type="subcellular location">
    <subcellularLocation>
        <location evidence="1 9">Cell membrane</location>
        <topology evidence="1 9">Multi-pass membrane protein</topology>
    </subcellularLocation>
</comment>
<evidence type="ECO:0000313" key="11">
    <source>
        <dbReference type="EMBL" id="MCU4718529.1"/>
    </source>
</evidence>
<accession>A0AAE3IC11</accession>
<dbReference type="RefSeq" id="WP_315909285.1">
    <property type="nucleotide sequence ID" value="NZ_JAOPKC010000011.1"/>
</dbReference>
<evidence type="ECO:0000259" key="10">
    <source>
        <dbReference type="PROSITE" id="PS50928"/>
    </source>
</evidence>
<dbReference type="CDD" id="cd06261">
    <property type="entry name" value="TM_PBP2"/>
    <property type="match status" value="1"/>
</dbReference>
<dbReference type="InterPro" id="IPR050901">
    <property type="entry name" value="BP-dep_ABC_trans_perm"/>
</dbReference>
<dbReference type="AlphaFoldDB" id="A0AAE3IC11"/>
<protein>
    <submittedName>
        <fullName evidence="12">Carbohydrate ABC transporter permease</fullName>
    </submittedName>
</protein>
<dbReference type="InterPro" id="IPR000515">
    <property type="entry name" value="MetI-like"/>
</dbReference>
<comment type="similarity">
    <text evidence="2">Belongs to the binding-protein-dependent transport system permease family. MalFG subfamily.</text>
</comment>
<dbReference type="GO" id="GO:0055085">
    <property type="term" value="P:transmembrane transport"/>
    <property type="evidence" value="ECO:0007669"/>
    <property type="project" value="InterPro"/>
</dbReference>
<dbReference type="Proteomes" id="UP001208186">
    <property type="component" value="Unassembled WGS sequence"/>
</dbReference>
<evidence type="ECO:0000256" key="5">
    <source>
        <dbReference type="ARBA" id="ARBA00022597"/>
    </source>
</evidence>
<evidence type="ECO:0000256" key="9">
    <source>
        <dbReference type="RuleBase" id="RU363032"/>
    </source>
</evidence>
<name>A0AAE3IC11_9EURY</name>
<dbReference type="PANTHER" id="PTHR32243:SF50">
    <property type="entry name" value="MALTOSE_MALTODEXTRIN TRANSPORT SYSTEM PERMEASE PROTEIN MALG"/>
    <property type="match status" value="1"/>
</dbReference>
<keyword evidence="13" id="KW-1185">Reference proteome</keyword>
<comment type="caution">
    <text evidence="12">The sequence shown here is derived from an EMBL/GenBank/DDBJ whole genome shotgun (WGS) entry which is preliminary data.</text>
</comment>
<dbReference type="EMBL" id="JAOPKC010000011">
    <property type="protein sequence ID" value="MCU4718529.1"/>
    <property type="molecule type" value="Genomic_DNA"/>
</dbReference>
<feature type="domain" description="ABC transmembrane type-1" evidence="10">
    <location>
        <begin position="91"/>
        <end position="282"/>
    </location>
</feature>
<keyword evidence="7 9" id="KW-1133">Transmembrane helix</keyword>
<dbReference type="PROSITE" id="PS50928">
    <property type="entry name" value="ABC_TM1"/>
    <property type="match status" value="1"/>
</dbReference>
<evidence type="ECO:0000256" key="8">
    <source>
        <dbReference type="ARBA" id="ARBA00023136"/>
    </source>
</evidence>
<dbReference type="InterPro" id="IPR035906">
    <property type="entry name" value="MetI-like_sf"/>
</dbReference>
<keyword evidence="8 9" id="KW-0472">Membrane</keyword>
<sequence length="298" mass="32644">MATSTDPEDRNLSQRIDAWLDEDMSPRRAIGVYLVLGLYFAFLLLPVVYMVLASFTSQSFLFSPELVPALGDLTLANYETVLSRGDFRTYFYNSMIVATSTTLLVLTVGILAGYSMSRFDYPGRGGLLYAFLSTQMLPIVLILIPFYILMFSLNLVDSLLGIVIAHSVIGIPLGTWLLKGYIDDIPESLDEAAKMDGCSHLSVLRRVIVPLAMPGIAVAGFYTFILSWNDYLLVSVLSQTAGTRTLPFGLQLFQSQNAVAWNLLITAAVITMAPVILLFAVAQRWVVEGLASGGMKGN</sequence>
<feature type="transmembrane region" description="Helical" evidence="9">
    <location>
        <begin position="259"/>
        <end position="282"/>
    </location>
</feature>
<proteinExistence type="inferred from homology"/>
<evidence type="ECO:0000256" key="7">
    <source>
        <dbReference type="ARBA" id="ARBA00022989"/>
    </source>
</evidence>
<feature type="transmembrane region" description="Helical" evidence="9">
    <location>
        <begin position="90"/>
        <end position="114"/>
    </location>
</feature>
<evidence type="ECO:0000256" key="6">
    <source>
        <dbReference type="ARBA" id="ARBA00022692"/>
    </source>
</evidence>
<dbReference type="PANTHER" id="PTHR32243">
    <property type="entry name" value="MALTOSE TRANSPORT SYSTEM PERMEASE-RELATED"/>
    <property type="match status" value="1"/>
</dbReference>
<organism evidence="12 14">
    <name type="scientific">Halapricum hydrolyticum</name>
    <dbReference type="NCBI Taxonomy" id="2979991"/>
    <lineage>
        <taxon>Archaea</taxon>
        <taxon>Methanobacteriati</taxon>
        <taxon>Methanobacteriota</taxon>
        <taxon>Stenosarchaea group</taxon>
        <taxon>Halobacteria</taxon>
        <taxon>Halobacteriales</taxon>
        <taxon>Haloarculaceae</taxon>
        <taxon>Halapricum</taxon>
    </lineage>
</organism>
<feature type="transmembrane region" description="Helical" evidence="9">
    <location>
        <begin position="126"/>
        <end position="148"/>
    </location>
</feature>
<evidence type="ECO:0000256" key="3">
    <source>
        <dbReference type="ARBA" id="ARBA00022448"/>
    </source>
</evidence>
<evidence type="ECO:0000256" key="4">
    <source>
        <dbReference type="ARBA" id="ARBA00022475"/>
    </source>
</evidence>
<dbReference type="GO" id="GO:0005886">
    <property type="term" value="C:plasma membrane"/>
    <property type="evidence" value="ECO:0007669"/>
    <property type="project" value="UniProtKB-SubCell"/>
</dbReference>
<dbReference type="Gene3D" id="1.10.3720.10">
    <property type="entry name" value="MetI-like"/>
    <property type="match status" value="1"/>
</dbReference>
<feature type="transmembrane region" description="Helical" evidence="9">
    <location>
        <begin position="160"/>
        <end position="182"/>
    </location>
</feature>
<dbReference type="Pfam" id="PF00528">
    <property type="entry name" value="BPD_transp_1"/>
    <property type="match status" value="1"/>
</dbReference>
<gene>
    <name evidence="12" type="ORF">OB914_10790</name>
    <name evidence="11" type="ORF">OB916_10695</name>
</gene>
<evidence type="ECO:0000313" key="12">
    <source>
        <dbReference type="EMBL" id="MCU4727452.1"/>
    </source>
</evidence>
<keyword evidence="3 9" id="KW-0813">Transport</keyword>
<evidence type="ECO:0000313" key="13">
    <source>
        <dbReference type="Proteomes" id="UP001208186"/>
    </source>
</evidence>
<dbReference type="SUPFAM" id="SSF161098">
    <property type="entry name" value="MetI-like"/>
    <property type="match status" value="1"/>
</dbReference>
<evidence type="ECO:0000313" key="14">
    <source>
        <dbReference type="Proteomes" id="UP001209746"/>
    </source>
</evidence>
<dbReference type="Proteomes" id="UP001209746">
    <property type="component" value="Unassembled WGS sequence"/>
</dbReference>
<evidence type="ECO:0000256" key="2">
    <source>
        <dbReference type="ARBA" id="ARBA00009047"/>
    </source>
</evidence>